<evidence type="ECO:0000256" key="4">
    <source>
        <dbReference type="ARBA" id="ARBA00022729"/>
    </source>
</evidence>
<gene>
    <name evidence="6" type="primary">Pxt-L8</name>
    <name evidence="6" type="ORF">Hamer_G021170</name>
</gene>
<dbReference type="GO" id="GO:0004601">
    <property type="term" value="F:peroxidase activity"/>
    <property type="evidence" value="ECO:0007669"/>
    <property type="project" value="UniProtKB-KW"/>
</dbReference>
<dbReference type="PANTHER" id="PTHR11475">
    <property type="entry name" value="OXIDASE/PEROXIDASE"/>
    <property type="match status" value="1"/>
</dbReference>
<dbReference type="PANTHER" id="PTHR11475:SF106">
    <property type="entry name" value="CURLY SU"/>
    <property type="match status" value="1"/>
</dbReference>
<evidence type="ECO:0000256" key="3">
    <source>
        <dbReference type="ARBA" id="ARBA00022559"/>
    </source>
</evidence>
<evidence type="ECO:0000256" key="2">
    <source>
        <dbReference type="ARBA" id="ARBA00022525"/>
    </source>
</evidence>
<evidence type="ECO:0000313" key="6">
    <source>
        <dbReference type="EMBL" id="KAG7170792.1"/>
    </source>
</evidence>
<evidence type="ECO:0000313" key="7">
    <source>
        <dbReference type="Proteomes" id="UP000747542"/>
    </source>
</evidence>
<dbReference type="PRINTS" id="PR00457">
    <property type="entry name" value="ANPEROXIDASE"/>
</dbReference>
<dbReference type="GO" id="GO:0020037">
    <property type="term" value="F:heme binding"/>
    <property type="evidence" value="ECO:0007669"/>
    <property type="project" value="InterPro"/>
</dbReference>
<keyword evidence="5" id="KW-0349">Heme</keyword>
<comment type="subcellular location">
    <subcellularLocation>
        <location evidence="1">Secreted</location>
    </subcellularLocation>
</comment>
<dbReference type="Proteomes" id="UP000747542">
    <property type="component" value="Unassembled WGS sequence"/>
</dbReference>
<keyword evidence="7" id="KW-1185">Reference proteome</keyword>
<dbReference type="PROSITE" id="PS50292">
    <property type="entry name" value="PEROXIDASE_3"/>
    <property type="match status" value="1"/>
</dbReference>
<dbReference type="Pfam" id="PF03098">
    <property type="entry name" value="An_peroxidase"/>
    <property type="match status" value="1"/>
</dbReference>
<reference evidence="6" key="1">
    <citation type="journal article" date="2021" name="Sci. Adv.">
        <title>The American lobster genome reveals insights on longevity, neural, and immune adaptations.</title>
        <authorList>
            <person name="Polinski J.M."/>
            <person name="Zimin A.V."/>
            <person name="Clark K.F."/>
            <person name="Kohn A.B."/>
            <person name="Sadowski N."/>
            <person name="Timp W."/>
            <person name="Ptitsyn A."/>
            <person name="Khanna P."/>
            <person name="Romanova D.Y."/>
            <person name="Williams P."/>
            <person name="Greenwood S.J."/>
            <person name="Moroz L.L."/>
            <person name="Walt D.R."/>
            <person name="Bodnar A.G."/>
        </authorList>
    </citation>
    <scope>NUCLEOTIDE SEQUENCE</scope>
    <source>
        <strain evidence="6">GMGI-L3</strain>
    </source>
</reference>
<dbReference type="InterPro" id="IPR037120">
    <property type="entry name" value="Haem_peroxidase_sf_animal"/>
</dbReference>
<keyword evidence="3 6" id="KW-0575">Peroxidase</keyword>
<dbReference type="InterPro" id="IPR010255">
    <property type="entry name" value="Haem_peroxidase_sf"/>
</dbReference>
<sequence length="637" mass="72090">MAANLLFCQSPYTHTCITYTAVNEAFLTASEKTAIVSRPKGAWKPEDIAPLGEVLLHTTRILAQRFRLSQQEVWSALPQLDTRKTIIAKHCPDFASSLRCIPSKYRRHDGLCNNLYVPTFASTRSVFSRLVPPAYSDGVGDPRVSVVRGEHLPSPRAVSATVHRDKGFHDHAITLYVVAWGQFMDHDFTLTATPLDPMTRNEPGGCCQPSTANQTNPLCLPIHLPPNDPFYSTFGQSCMDFVRAFSGVRMDCRLGVRAPFNVQAGVIDANTVYGSDPVLARKLRLLRGGLMKMNNTLSSLGLKELLPLKLDWPDEGCLRSFPNQYCFEAGDIRVNEQLILTTMHTLWFREHNRLAKSLSRLNPHWNDETLYQETRRIVVAQIQHITFKEFLPLLLGEDVMKQYDLILRRTGYWDGYNPSTDPSMTVAFISAAFRFGHSLLPSAVERWSASHKFIASTRLSRLIRQPWDLFRAGVLDQYYVGLMNQPAQAVDDAVTQEVTNHLFEPPEKNFGIDLVSLNLQRGREMGLPGYTTYRRYCGLPAIYTFDQLGLYMSNFTAQRYKKLYSHVDDIDLWSAGVSERPLAGSLLGPTFTCIVATQMQRLKYGDRYWYELPGQPSSLTLQTRECHVRAASFLTLI</sequence>
<dbReference type="GO" id="GO:0046872">
    <property type="term" value="F:metal ion binding"/>
    <property type="evidence" value="ECO:0007669"/>
    <property type="project" value="UniProtKB-KW"/>
</dbReference>
<comment type="caution">
    <text evidence="6">The sequence shown here is derived from an EMBL/GenBank/DDBJ whole genome shotgun (WGS) entry which is preliminary data.</text>
</comment>
<proteinExistence type="predicted"/>
<evidence type="ECO:0000256" key="1">
    <source>
        <dbReference type="ARBA" id="ARBA00004613"/>
    </source>
</evidence>
<name>A0A8J5K535_HOMAM</name>
<dbReference type="InterPro" id="IPR019791">
    <property type="entry name" value="Haem_peroxidase_animal"/>
</dbReference>
<dbReference type="FunFam" id="1.10.640.10:FF:000003">
    <property type="entry name" value="chorion peroxidase"/>
    <property type="match status" value="1"/>
</dbReference>
<dbReference type="EMBL" id="JAHLQT010013493">
    <property type="protein sequence ID" value="KAG7170792.1"/>
    <property type="molecule type" value="Genomic_DNA"/>
</dbReference>
<keyword evidence="3 6" id="KW-0560">Oxidoreductase</keyword>
<dbReference type="AlphaFoldDB" id="A0A8J5K535"/>
<keyword evidence="5" id="KW-0408">Iron</keyword>
<dbReference type="GO" id="GO:0005576">
    <property type="term" value="C:extracellular region"/>
    <property type="evidence" value="ECO:0007669"/>
    <property type="project" value="UniProtKB-SubCell"/>
</dbReference>
<dbReference type="Gene3D" id="1.10.640.10">
    <property type="entry name" value="Haem peroxidase domain superfamily, animal type"/>
    <property type="match status" value="1"/>
</dbReference>
<protein>
    <submittedName>
        <fullName evidence="6">Chorion peroxidase-like 8</fullName>
    </submittedName>
</protein>
<dbReference type="GO" id="GO:0006979">
    <property type="term" value="P:response to oxidative stress"/>
    <property type="evidence" value="ECO:0007669"/>
    <property type="project" value="InterPro"/>
</dbReference>
<organism evidence="6 7">
    <name type="scientific">Homarus americanus</name>
    <name type="common">American lobster</name>
    <dbReference type="NCBI Taxonomy" id="6706"/>
    <lineage>
        <taxon>Eukaryota</taxon>
        <taxon>Metazoa</taxon>
        <taxon>Ecdysozoa</taxon>
        <taxon>Arthropoda</taxon>
        <taxon>Crustacea</taxon>
        <taxon>Multicrustacea</taxon>
        <taxon>Malacostraca</taxon>
        <taxon>Eumalacostraca</taxon>
        <taxon>Eucarida</taxon>
        <taxon>Decapoda</taxon>
        <taxon>Pleocyemata</taxon>
        <taxon>Astacidea</taxon>
        <taxon>Nephropoidea</taxon>
        <taxon>Nephropidae</taxon>
        <taxon>Homarus</taxon>
    </lineage>
</organism>
<evidence type="ECO:0000256" key="5">
    <source>
        <dbReference type="PIRSR" id="PIRSR619791-2"/>
    </source>
</evidence>
<keyword evidence="5" id="KW-0479">Metal-binding</keyword>
<accession>A0A8J5K535</accession>
<dbReference type="CDD" id="cd09823">
    <property type="entry name" value="peroxinectin_like"/>
    <property type="match status" value="1"/>
</dbReference>
<keyword evidence="4" id="KW-0732">Signal</keyword>
<keyword evidence="2" id="KW-0964">Secreted</keyword>
<feature type="binding site" description="axial binding residue" evidence="5">
    <location>
        <position position="437"/>
    </location>
    <ligand>
        <name>heme b</name>
        <dbReference type="ChEBI" id="CHEBI:60344"/>
    </ligand>
    <ligandPart>
        <name>Fe</name>
        <dbReference type="ChEBI" id="CHEBI:18248"/>
    </ligandPart>
</feature>
<dbReference type="SUPFAM" id="SSF48113">
    <property type="entry name" value="Heme-dependent peroxidases"/>
    <property type="match status" value="1"/>
</dbReference>